<protein>
    <submittedName>
        <fullName evidence="1">Uncharacterized protein</fullName>
    </submittedName>
</protein>
<accession>A0ACB8SYB2</accession>
<reference evidence="1" key="2">
    <citation type="journal article" date="2022" name="New Phytol.">
        <title>Evolutionary transition to the ectomycorrhizal habit in the genomes of a hyperdiverse lineage of mushroom-forming fungi.</title>
        <authorList>
            <person name="Looney B."/>
            <person name="Miyauchi S."/>
            <person name="Morin E."/>
            <person name="Drula E."/>
            <person name="Courty P.E."/>
            <person name="Kohler A."/>
            <person name="Kuo A."/>
            <person name="LaButti K."/>
            <person name="Pangilinan J."/>
            <person name="Lipzen A."/>
            <person name="Riley R."/>
            <person name="Andreopoulos W."/>
            <person name="He G."/>
            <person name="Johnson J."/>
            <person name="Nolan M."/>
            <person name="Tritt A."/>
            <person name="Barry K.W."/>
            <person name="Grigoriev I.V."/>
            <person name="Nagy L.G."/>
            <person name="Hibbett D."/>
            <person name="Henrissat B."/>
            <person name="Matheny P.B."/>
            <person name="Labbe J."/>
            <person name="Martin F.M."/>
        </authorList>
    </citation>
    <scope>NUCLEOTIDE SEQUENCE</scope>
    <source>
        <strain evidence="1">HHB10654</strain>
    </source>
</reference>
<dbReference type="EMBL" id="MU277211">
    <property type="protein sequence ID" value="KAI0061584.1"/>
    <property type="molecule type" value="Genomic_DNA"/>
</dbReference>
<organism evidence="1 2">
    <name type="scientific">Artomyces pyxidatus</name>
    <dbReference type="NCBI Taxonomy" id="48021"/>
    <lineage>
        <taxon>Eukaryota</taxon>
        <taxon>Fungi</taxon>
        <taxon>Dikarya</taxon>
        <taxon>Basidiomycota</taxon>
        <taxon>Agaricomycotina</taxon>
        <taxon>Agaricomycetes</taxon>
        <taxon>Russulales</taxon>
        <taxon>Auriscalpiaceae</taxon>
        <taxon>Artomyces</taxon>
    </lineage>
</organism>
<comment type="caution">
    <text evidence="1">The sequence shown here is derived from an EMBL/GenBank/DDBJ whole genome shotgun (WGS) entry which is preliminary data.</text>
</comment>
<reference evidence="1" key="1">
    <citation type="submission" date="2021-03" db="EMBL/GenBank/DDBJ databases">
        <authorList>
            <consortium name="DOE Joint Genome Institute"/>
            <person name="Ahrendt S."/>
            <person name="Looney B.P."/>
            <person name="Miyauchi S."/>
            <person name="Morin E."/>
            <person name="Drula E."/>
            <person name="Courty P.E."/>
            <person name="Chicoki N."/>
            <person name="Fauchery L."/>
            <person name="Kohler A."/>
            <person name="Kuo A."/>
            <person name="Labutti K."/>
            <person name="Pangilinan J."/>
            <person name="Lipzen A."/>
            <person name="Riley R."/>
            <person name="Andreopoulos W."/>
            <person name="He G."/>
            <person name="Johnson J."/>
            <person name="Barry K.W."/>
            <person name="Grigoriev I.V."/>
            <person name="Nagy L."/>
            <person name="Hibbett D."/>
            <person name="Henrissat B."/>
            <person name="Matheny P.B."/>
            <person name="Labbe J."/>
            <person name="Martin F."/>
        </authorList>
    </citation>
    <scope>NUCLEOTIDE SEQUENCE</scope>
    <source>
        <strain evidence="1">HHB10654</strain>
    </source>
</reference>
<dbReference type="Proteomes" id="UP000814140">
    <property type="component" value="Unassembled WGS sequence"/>
</dbReference>
<gene>
    <name evidence="1" type="ORF">BV25DRAFT_1916617</name>
</gene>
<evidence type="ECO:0000313" key="2">
    <source>
        <dbReference type="Proteomes" id="UP000814140"/>
    </source>
</evidence>
<proteinExistence type="predicted"/>
<sequence>MWDCVDHGEVIWQHDDRNALEAVRSGFAKFIRLDRPSNGAFKIKFGEPVVLMAAVPYLSNQGIHTHQDLMDKRNATHSPFSNTLEMYITHCLRSQFSGETRPKLCEVFANVGSITPTWMSDSPALVVISEDQVLEVPNKGGPSQCYICRCETGTEVLEWLTHNTQRAVFCLAHNNMGPDILFWLWFNGKRLLVAMKIKSLLGNMLRAEMLKAIASVTPYEFWRSQMTTCFQEGCEIFAAQALEHLSKIPNGLDTGADYPVLRVVANWPGDVKLHRSTTKPWNAKSMDEDNHPFVGLNRDRFRAYISTSALTLRALTQGSQRCQQFSGLS</sequence>
<name>A0ACB8SYB2_9AGAM</name>
<evidence type="ECO:0000313" key="1">
    <source>
        <dbReference type="EMBL" id="KAI0061584.1"/>
    </source>
</evidence>
<keyword evidence="2" id="KW-1185">Reference proteome</keyword>